<protein>
    <recommendedName>
        <fullName evidence="2">HMG box domain-containing protein</fullName>
    </recommendedName>
</protein>
<evidence type="ECO:0000313" key="3">
    <source>
        <dbReference type="EMBL" id="QHU27341.1"/>
    </source>
</evidence>
<dbReference type="Gene3D" id="1.10.30.10">
    <property type="entry name" value="High mobility group box domain"/>
    <property type="match status" value="1"/>
</dbReference>
<dbReference type="InterPro" id="IPR009071">
    <property type="entry name" value="HMG_box_dom"/>
</dbReference>
<organism evidence="3">
    <name type="scientific">viral metagenome</name>
    <dbReference type="NCBI Taxonomy" id="1070528"/>
    <lineage>
        <taxon>unclassified sequences</taxon>
        <taxon>metagenomes</taxon>
        <taxon>organismal metagenomes</taxon>
    </lineage>
</organism>
<sequence length="177" mass="20699">MSSNSANSVNFLIKEAMANMPDTFNSKKEIDEYYKKAMKDLSEKMKEDKKALKEVKKQEAKDAKAAPKKRVKKEKELDEDGNEIVKVKKPLNNYQKFIQDQRPKVKEDYPELSGEEIFTKIAELWKKHKEDIKKDEDDKKSDDDEITVAKPEKKEKKEKAEKKEKKEKVDKTKDGSL</sequence>
<feature type="region of interest" description="Disordered" evidence="1">
    <location>
        <begin position="130"/>
        <end position="177"/>
    </location>
</feature>
<accession>A0A6C0LCD7</accession>
<feature type="compositionally biased region" description="Basic and acidic residues" evidence="1">
    <location>
        <begin position="130"/>
        <end position="142"/>
    </location>
</feature>
<feature type="domain" description="HMG box" evidence="2">
    <location>
        <begin position="87"/>
        <end position="156"/>
    </location>
</feature>
<dbReference type="PROSITE" id="PS50118">
    <property type="entry name" value="HMG_BOX_2"/>
    <property type="match status" value="1"/>
</dbReference>
<dbReference type="Pfam" id="PF00505">
    <property type="entry name" value="HMG_box"/>
    <property type="match status" value="1"/>
</dbReference>
<dbReference type="AlphaFoldDB" id="A0A6C0LCD7"/>
<proteinExistence type="predicted"/>
<name>A0A6C0LCD7_9ZZZZ</name>
<feature type="region of interest" description="Disordered" evidence="1">
    <location>
        <begin position="52"/>
        <end position="83"/>
    </location>
</feature>
<feature type="compositionally biased region" description="Basic and acidic residues" evidence="1">
    <location>
        <begin position="52"/>
        <end position="65"/>
    </location>
</feature>
<evidence type="ECO:0000259" key="2">
    <source>
        <dbReference type="PROSITE" id="PS50118"/>
    </source>
</evidence>
<dbReference type="EMBL" id="MN740454">
    <property type="protein sequence ID" value="QHU27341.1"/>
    <property type="molecule type" value="Genomic_DNA"/>
</dbReference>
<feature type="compositionally biased region" description="Basic and acidic residues" evidence="1">
    <location>
        <begin position="150"/>
        <end position="177"/>
    </location>
</feature>
<dbReference type="SUPFAM" id="SSF47095">
    <property type="entry name" value="HMG-box"/>
    <property type="match status" value="1"/>
</dbReference>
<reference evidence="3" key="1">
    <citation type="journal article" date="2020" name="Nature">
        <title>Giant virus diversity and host interactions through global metagenomics.</title>
        <authorList>
            <person name="Schulz F."/>
            <person name="Roux S."/>
            <person name="Paez-Espino D."/>
            <person name="Jungbluth S."/>
            <person name="Walsh D.A."/>
            <person name="Denef V.J."/>
            <person name="McMahon K.D."/>
            <person name="Konstantinidis K.T."/>
            <person name="Eloe-Fadrosh E.A."/>
            <person name="Kyrpides N.C."/>
            <person name="Woyke T."/>
        </authorList>
    </citation>
    <scope>NUCLEOTIDE SEQUENCE</scope>
    <source>
        <strain evidence="3">GVMAG-M-3300027763-16</strain>
    </source>
</reference>
<dbReference type="InterPro" id="IPR036910">
    <property type="entry name" value="HMG_box_dom_sf"/>
</dbReference>
<evidence type="ECO:0000256" key="1">
    <source>
        <dbReference type="SAM" id="MobiDB-lite"/>
    </source>
</evidence>